<reference evidence="3" key="1">
    <citation type="submission" date="2019-06" db="EMBL/GenBank/DDBJ databases">
        <title>Draft genome sequence of the griseofulvin-producing fungus Xylaria cubensis strain G536.</title>
        <authorList>
            <person name="Mead M.E."/>
            <person name="Raja H.A."/>
            <person name="Steenwyk J.L."/>
            <person name="Knowles S.L."/>
            <person name="Oberlies N.H."/>
            <person name="Rokas A."/>
        </authorList>
    </citation>
    <scope>NUCLEOTIDE SEQUENCE [LARGE SCALE GENOMIC DNA]</scope>
    <source>
        <strain evidence="3">G536</strain>
    </source>
</reference>
<gene>
    <name evidence="2" type="ORF">FHL15_011067</name>
</gene>
<evidence type="ECO:0000256" key="1">
    <source>
        <dbReference type="SAM" id="MobiDB-lite"/>
    </source>
</evidence>
<dbReference type="AlphaFoldDB" id="A0A553HJD8"/>
<evidence type="ECO:0000313" key="2">
    <source>
        <dbReference type="EMBL" id="TRX88065.1"/>
    </source>
</evidence>
<dbReference type="InterPro" id="IPR053221">
    <property type="entry name" value="Burnettramic_acid_biosynth"/>
</dbReference>
<dbReference type="PANTHER" id="PTHR38887:SF1">
    <property type="entry name" value="RAS MODIFICATION PROTEIN ERF4"/>
    <property type="match status" value="1"/>
</dbReference>
<comment type="caution">
    <text evidence="2">The sequence shown here is derived from an EMBL/GenBank/DDBJ whole genome shotgun (WGS) entry which is preliminary data.</text>
</comment>
<protein>
    <submittedName>
        <fullName evidence="2">Uncharacterized protein</fullName>
    </submittedName>
</protein>
<dbReference type="Proteomes" id="UP000319160">
    <property type="component" value="Unassembled WGS sequence"/>
</dbReference>
<dbReference type="EMBL" id="VFLP01000102">
    <property type="protein sequence ID" value="TRX88065.1"/>
    <property type="molecule type" value="Genomic_DNA"/>
</dbReference>
<accession>A0A553HJD8</accession>
<organism evidence="2 3">
    <name type="scientific">Xylaria flabelliformis</name>
    <dbReference type="NCBI Taxonomy" id="2512241"/>
    <lineage>
        <taxon>Eukaryota</taxon>
        <taxon>Fungi</taxon>
        <taxon>Dikarya</taxon>
        <taxon>Ascomycota</taxon>
        <taxon>Pezizomycotina</taxon>
        <taxon>Sordariomycetes</taxon>
        <taxon>Xylariomycetidae</taxon>
        <taxon>Xylariales</taxon>
        <taxon>Xylariaceae</taxon>
        <taxon>Xylaria</taxon>
    </lineage>
</organism>
<proteinExistence type="predicted"/>
<name>A0A553HJD8_9PEZI</name>
<sequence>MLLSGLRDGRRTQDQNSNSAAPGGPRGTLVRGIAAGIGLAAEAYHHHKEKNAQKATENASSPSLASQPATLSQQVDEAAWQLDDAQQQAIEDGLVPSYATNETQPSELAGTFLQRHSLPPPLGSETQQLRLPVVITQKRPGKRTRGFMRAYAPVLDDVGVNEATFLEFIDDLNKAVQPSPWIQAINLASLAGMAVPEPFTVLISIAIQQAANAASAAHSRFKTNHFLNQVNKSFFMPRGLIALIMTWKPSQAGEMLTNVNLDIEPAIAKAANESEQSSLRKKFAQSSGATPFEWPETAPLVFPGLDSIAAMDTVKKQNALKRTGSFVQGYMDARSRAKWAGQNPDSKLASVGAKEKFHSRYSDPNHPASSGDIIALLTGGNLQSFSARGRSRPLPRRIDSGRKGPGGLIVGDGGLVGMGVNAVKKVFEKVIANF</sequence>
<evidence type="ECO:0000313" key="3">
    <source>
        <dbReference type="Proteomes" id="UP000319160"/>
    </source>
</evidence>
<keyword evidence="3" id="KW-1185">Reference proteome</keyword>
<feature type="compositionally biased region" description="Polar residues" evidence="1">
    <location>
        <begin position="53"/>
        <end position="75"/>
    </location>
</feature>
<feature type="region of interest" description="Disordered" evidence="1">
    <location>
        <begin position="1"/>
        <end position="29"/>
    </location>
</feature>
<dbReference type="PANTHER" id="PTHR38887">
    <property type="entry name" value="CHROMOSOME 21, WHOLE GENOME SHOTGUN SEQUENCE"/>
    <property type="match status" value="1"/>
</dbReference>
<feature type="region of interest" description="Disordered" evidence="1">
    <location>
        <begin position="47"/>
        <end position="75"/>
    </location>
</feature>
<dbReference type="OrthoDB" id="3433125at2759"/>